<feature type="signal peptide" evidence="1">
    <location>
        <begin position="1"/>
        <end position="16"/>
    </location>
</feature>
<organism evidence="3 4">
    <name type="scientific">Nocardia aurantia</name>
    <dbReference type="NCBI Taxonomy" id="2585199"/>
    <lineage>
        <taxon>Bacteria</taxon>
        <taxon>Bacillati</taxon>
        <taxon>Actinomycetota</taxon>
        <taxon>Actinomycetes</taxon>
        <taxon>Mycobacteriales</taxon>
        <taxon>Nocardiaceae</taxon>
        <taxon>Nocardia</taxon>
    </lineage>
</organism>
<proteinExistence type="predicted"/>
<comment type="caution">
    <text evidence="3">The sequence shown here is derived from an EMBL/GenBank/DDBJ whole genome shotgun (WGS) entry which is preliminary data.</text>
</comment>
<reference evidence="3 4" key="1">
    <citation type="submission" date="2019-10" db="EMBL/GenBank/DDBJ databases">
        <title>Nocardia macrotermitis sp. nov. and Nocardia aurantia sp. nov., isolated from the gut of fungus growing-termite Macrotermes natalensis.</title>
        <authorList>
            <person name="Benndorf R."/>
            <person name="Schwitalla J."/>
            <person name="Martin K."/>
            <person name="De Beer W."/>
            <person name="Kaster A.-K."/>
            <person name="Vollmers J."/>
            <person name="Poulsen M."/>
            <person name="Beemelmanns C."/>
        </authorList>
    </citation>
    <scope>NUCLEOTIDE SEQUENCE [LARGE SCALE GENOMIC DNA]</scope>
    <source>
        <strain evidence="3 4">RB56</strain>
    </source>
</reference>
<feature type="domain" description="DUF8021" evidence="2">
    <location>
        <begin position="26"/>
        <end position="132"/>
    </location>
</feature>
<evidence type="ECO:0000256" key="1">
    <source>
        <dbReference type="SAM" id="SignalP"/>
    </source>
</evidence>
<dbReference type="Proteomes" id="UP000431401">
    <property type="component" value="Unassembled WGS sequence"/>
</dbReference>
<accession>A0A7K0DI21</accession>
<dbReference type="Pfam" id="PF26061">
    <property type="entry name" value="DUF8021"/>
    <property type="match status" value="1"/>
</dbReference>
<dbReference type="AlphaFoldDB" id="A0A7K0DI21"/>
<dbReference type="InterPro" id="IPR058334">
    <property type="entry name" value="DUF8021"/>
</dbReference>
<evidence type="ECO:0000313" key="3">
    <source>
        <dbReference type="EMBL" id="MQY25231.1"/>
    </source>
</evidence>
<protein>
    <recommendedName>
        <fullName evidence="2">DUF8021 domain-containing protein</fullName>
    </recommendedName>
</protein>
<keyword evidence="4" id="KW-1185">Reference proteome</keyword>
<gene>
    <name evidence="3" type="ORF">NRB56_07870</name>
</gene>
<name>A0A7K0DI21_9NOCA</name>
<evidence type="ECO:0000259" key="2">
    <source>
        <dbReference type="Pfam" id="PF26061"/>
    </source>
</evidence>
<feature type="chain" id="PRO_5029708168" description="DUF8021 domain-containing protein" evidence="1">
    <location>
        <begin position="17"/>
        <end position="139"/>
    </location>
</feature>
<keyword evidence="1" id="KW-0732">Signal</keyword>
<dbReference type="EMBL" id="WEGI01000002">
    <property type="protein sequence ID" value="MQY25231.1"/>
    <property type="molecule type" value="Genomic_DNA"/>
</dbReference>
<evidence type="ECO:0000313" key="4">
    <source>
        <dbReference type="Proteomes" id="UP000431401"/>
    </source>
</evidence>
<sequence>MALSAAALTSSGIATAAATSAVDGSREEVARSYLDALVSHDASRVPFAPDCTQVEAGIQTGYSGPQLTTDLEHGAQYDLVQSIHDVRLSTAGDVVTARYLLGSGIAGVPIVTVDITETFVVTDGEIQRIDATIVPVSVP</sequence>